<evidence type="ECO:0000313" key="2">
    <source>
        <dbReference type="EMBL" id="PON99443.1"/>
    </source>
</evidence>
<dbReference type="InParanoid" id="A0A2P5FNX8"/>
<organism evidence="2 3">
    <name type="scientific">Trema orientale</name>
    <name type="common">Charcoal tree</name>
    <name type="synonym">Celtis orientalis</name>
    <dbReference type="NCBI Taxonomy" id="63057"/>
    <lineage>
        <taxon>Eukaryota</taxon>
        <taxon>Viridiplantae</taxon>
        <taxon>Streptophyta</taxon>
        <taxon>Embryophyta</taxon>
        <taxon>Tracheophyta</taxon>
        <taxon>Spermatophyta</taxon>
        <taxon>Magnoliopsida</taxon>
        <taxon>eudicotyledons</taxon>
        <taxon>Gunneridae</taxon>
        <taxon>Pentapetalae</taxon>
        <taxon>rosids</taxon>
        <taxon>fabids</taxon>
        <taxon>Rosales</taxon>
        <taxon>Cannabaceae</taxon>
        <taxon>Trema</taxon>
    </lineage>
</organism>
<keyword evidence="3" id="KW-1185">Reference proteome</keyword>
<dbReference type="EMBL" id="JXTC01000018">
    <property type="protein sequence ID" value="PON99443.1"/>
    <property type="molecule type" value="Genomic_DNA"/>
</dbReference>
<dbReference type="InterPro" id="IPR006527">
    <property type="entry name" value="F-box-assoc_dom_typ1"/>
</dbReference>
<protein>
    <submittedName>
        <fullName evidence="2">F-box associated interaction domain containing protein</fullName>
    </submittedName>
</protein>
<dbReference type="AlphaFoldDB" id="A0A2P5FNX8"/>
<dbReference type="Proteomes" id="UP000237000">
    <property type="component" value="Unassembled WGS sequence"/>
</dbReference>
<accession>A0A2P5FNX8</accession>
<name>A0A2P5FNX8_TREOI</name>
<dbReference type="PANTHER" id="PTHR31672:SF13">
    <property type="entry name" value="F-BOX PROTEIN CPR30-LIKE"/>
    <property type="match status" value="1"/>
</dbReference>
<dbReference type="PANTHER" id="PTHR31672">
    <property type="entry name" value="BNACNNG10540D PROTEIN"/>
    <property type="match status" value="1"/>
</dbReference>
<dbReference type="Pfam" id="PF07734">
    <property type="entry name" value="FBA_1"/>
    <property type="match status" value="1"/>
</dbReference>
<dbReference type="OrthoDB" id="1786657at2759"/>
<dbReference type="InterPro" id="IPR017451">
    <property type="entry name" value="F-box-assoc_interact_dom"/>
</dbReference>
<feature type="domain" description="F-box associated beta-propeller type 1" evidence="1">
    <location>
        <begin position="12"/>
        <end position="218"/>
    </location>
</feature>
<dbReference type="InterPro" id="IPR050796">
    <property type="entry name" value="SCF_F-box_component"/>
</dbReference>
<comment type="caution">
    <text evidence="2">The sequence shown here is derived from an EMBL/GenBank/DDBJ whole genome shotgun (WGS) entry which is preliminary data.</text>
</comment>
<proteinExistence type="predicted"/>
<sequence>MKVLPSNFHIYDYATQVIGFGHDSINDDYRLFISTPISHRSCDEIFRGRRFELYRAKTKTWTTLGTGFSDYFGFEYGCAFVRNHNALHWIIAPRRGGFVYHVERFVLAFDLATEELAKFSMPKFQEETYCEYKPVEFGGYLCVFSGYEDACRLDMWAMMEYGESTTWAKLFSVVPSSNYSALKPLTYNYKTSDEVLLIVDRERFILYDLKTNTEKEVNISGLPNGPIRYFDSELCVSSLVRLDDAMISC</sequence>
<gene>
    <name evidence="2" type="ORF">TorRG33x02_046100</name>
</gene>
<evidence type="ECO:0000259" key="1">
    <source>
        <dbReference type="Pfam" id="PF07734"/>
    </source>
</evidence>
<reference evidence="3" key="1">
    <citation type="submission" date="2016-06" db="EMBL/GenBank/DDBJ databases">
        <title>Parallel loss of symbiosis genes in relatives of nitrogen-fixing non-legume Parasponia.</title>
        <authorList>
            <person name="Van Velzen R."/>
            <person name="Holmer R."/>
            <person name="Bu F."/>
            <person name="Rutten L."/>
            <person name="Van Zeijl A."/>
            <person name="Liu W."/>
            <person name="Santuari L."/>
            <person name="Cao Q."/>
            <person name="Sharma T."/>
            <person name="Shen D."/>
            <person name="Roswanjaya Y."/>
            <person name="Wardhani T."/>
            <person name="Kalhor M.S."/>
            <person name="Jansen J."/>
            <person name="Van den Hoogen J."/>
            <person name="Gungor B."/>
            <person name="Hartog M."/>
            <person name="Hontelez J."/>
            <person name="Verver J."/>
            <person name="Yang W.-C."/>
            <person name="Schijlen E."/>
            <person name="Repin R."/>
            <person name="Schilthuizen M."/>
            <person name="Schranz E."/>
            <person name="Heidstra R."/>
            <person name="Miyata K."/>
            <person name="Fedorova E."/>
            <person name="Kohlen W."/>
            <person name="Bisseling T."/>
            <person name="Smit S."/>
            <person name="Geurts R."/>
        </authorList>
    </citation>
    <scope>NUCLEOTIDE SEQUENCE [LARGE SCALE GENOMIC DNA]</scope>
    <source>
        <strain evidence="3">cv. RG33-2</strain>
    </source>
</reference>
<dbReference type="NCBIfam" id="TIGR01640">
    <property type="entry name" value="F_box_assoc_1"/>
    <property type="match status" value="1"/>
</dbReference>
<evidence type="ECO:0000313" key="3">
    <source>
        <dbReference type="Proteomes" id="UP000237000"/>
    </source>
</evidence>